<reference evidence="1 2" key="1">
    <citation type="submission" date="2023-08" db="EMBL/GenBank/DDBJ databases">
        <title>Draft genome sequence of Janthinobacterium lividum.</title>
        <authorList>
            <person name="Chun B.H."/>
            <person name="Lee Y."/>
        </authorList>
    </citation>
    <scope>NUCLEOTIDE SEQUENCE [LARGE SCALE GENOMIC DNA]</scope>
    <source>
        <strain evidence="1 2">AMJK</strain>
    </source>
</reference>
<evidence type="ECO:0008006" key="3">
    <source>
        <dbReference type="Google" id="ProtNLM"/>
    </source>
</evidence>
<protein>
    <recommendedName>
        <fullName evidence="3">Lipoprotein</fullName>
    </recommendedName>
</protein>
<dbReference type="EMBL" id="JAVFKP010000001">
    <property type="protein sequence ID" value="MDQ4625298.1"/>
    <property type="molecule type" value="Genomic_DNA"/>
</dbReference>
<proteinExistence type="predicted"/>
<sequence>MLAGLLGGCAAGGAKLEAAAERLPIGVPCIAVRPAAPVLPTVPQHGIFEQVQALLAREHLRAAYVRQLEALMDGCAGS</sequence>
<comment type="caution">
    <text evidence="1">The sequence shown here is derived from an EMBL/GenBank/DDBJ whole genome shotgun (WGS) entry which is preliminary data.</text>
</comment>
<evidence type="ECO:0000313" key="2">
    <source>
        <dbReference type="Proteomes" id="UP001237592"/>
    </source>
</evidence>
<accession>A0ABU0XP55</accession>
<dbReference type="Proteomes" id="UP001237592">
    <property type="component" value="Unassembled WGS sequence"/>
</dbReference>
<evidence type="ECO:0000313" key="1">
    <source>
        <dbReference type="EMBL" id="MDQ4625298.1"/>
    </source>
</evidence>
<organism evidence="1 2">
    <name type="scientific">Janthinobacterium lividum</name>
    <dbReference type="NCBI Taxonomy" id="29581"/>
    <lineage>
        <taxon>Bacteria</taxon>
        <taxon>Pseudomonadati</taxon>
        <taxon>Pseudomonadota</taxon>
        <taxon>Betaproteobacteria</taxon>
        <taxon>Burkholderiales</taxon>
        <taxon>Oxalobacteraceae</taxon>
        <taxon>Janthinobacterium</taxon>
    </lineage>
</organism>
<gene>
    <name evidence="1" type="ORF">RB624_05270</name>
</gene>
<name>A0ABU0XP55_9BURK</name>
<keyword evidence="2" id="KW-1185">Reference proteome</keyword>